<evidence type="ECO:0000313" key="3">
    <source>
        <dbReference type="EMBL" id="GHA70855.1"/>
    </source>
</evidence>
<name>A0ABQ3DD38_9ACTN</name>
<sequence length="280" mass="30999">MYVRKHRDPDGVLRLRAAHLPTAHEMTPEESDRHKAMKDFLARTGQSVGLEVQVETTTRNRTSRPDVTIIGAGGVSLGCEAQYYNASADTVLRRSKAHAEAGLTANWITHDDRFHLIDRSNWMLTREMTWKEISNAADIALMGSFRVLVEWRCTASAERPCPDGRGKTGYGKVHLQWDPPRRLDDEGTGWTGYKGNTRAIAVGQTLVGAATGSMTPLFASSRKDRRCGAYMWVSVDDKTRWNNYRSDEATVPEGQQAPEEHSASRAETPTPPVISSAAAS</sequence>
<comment type="caution">
    <text evidence="3">The sequence shown here is derived from an EMBL/GenBank/DDBJ whole genome shotgun (WGS) entry which is preliminary data.</text>
</comment>
<organism evidence="3 4">
    <name type="scientific">Streptomyces canarius</name>
    <dbReference type="NCBI Taxonomy" id="285453"/>
    <lineage>
        <taxon>Bacteria</taxon>
        <taxon>Bacillati</taxon>
        <taxon>Actinomycetota</taxon>
        <taxon>Actinomycetes</taxon>
        <taxon>Kitasatosporales</taxon>
        <taxon>Streptomycetaceae</taxon>
        <taxon>Streptomyces</taxon>
    </lineage>
</organism>
<feature type="domain" description="Competence protein CoiA nuclease-like" evidence="2">
    <location>
        <begin position="30"/>
        <end position="125"/>
    </location>
</feature>
<protein>
    <recommendedName>
        <fullName evidence="2">Competence protein CoiA nuclease-like domain-containing protein</fullName>
    </recommendedName>
</protein>
<evidence type="ECO:0000256" key="1">
    <source>
        <dbReference type="SAM" id="MobiDB-lite"/>
    </source>
</evidence>
<reference evidence="4" key="1">
    <citation type="journal article" date="2019" name="Int. J. Syst. Evol. Microbiol.">
        <title>The Global Catalogue of Microorganisms (GCM) 10K type strain sequencing project: providing services to taxonomists for standard genome sequencing and annotation.</title>
        <authorList>
            <consortium name="The Broad Institute Genomics Platform"/>
            <consortium name="The Broad Institute Genome Sequencing Center for Infectious Disease"/>
            <person name="Wu L."/>
            <person name="Ma J."/>
        </authorList>
    </citation>
    <scope>NUCLEOTIDE SEQUENCE [LARGE SCALE GENOMIC DNA]</scope>
    <source>
        <strain evidence="4">JCM 4733</strain>
    </source>
</reference>
<feature type="region of interest" description="Disordered" evidence="1">
    <location>
        <begin position="242"/>
        <end position="280"/>
    </location>
</feature>
<evidence type="ECO:0000259" key="2">
    <source>
        <dbReference type="Pfam" id="PF06054"/>
    </source>
</evidence>
<proteinExistence type="predicted"/>
<gene>
    <name evidence="3" type="ORF">GCM10010345_87570</name>
</gene>
<dbReference type="Proteomes" id="UP000653644">
    <property type="component" value="Unassembled WGS sequence"/>
</dbReference>
<dbReference type="InterPro" id="IPR010330">
    <property type="entry name" value="CoiA_nuc"/>
</dbReference>
<evidence type="ECO:0000313" key="4">
    <source>
        <dbReference type="Proteomes" id="UP000653644"/>
    </source>
</evidence>
<dbReference type="EMBL" id="BMVN01000076">
    <property type="protein sequence ID" value="GHA70855.1"/>
    <property type="molecule type" value="Genomic_DNA"/>
</dbReference>
<keyword evidence="4" id="KW-1185">Reference proteome</keyword>
<accession>A0ABQ3DD38</accession>
<dbReference type="Pfam" id="PF06054">
    <property type="entry name" value="CoiA_nuc"/>
    <property type="match status" value="1"/>
</dbReference>